<feature type="non-terminal residue" evidence="1">
    <location>
        <position position="1"/>
    </location>
</feature>
<dbReference type="KEGG" id="crq:GCK72_023255"/>
<reference evidence="1" key="1">
    <citation type="submission" date="2017-08" db="EMBL/GenBank/DDBJ databases">
        <authorList>
            <person name="de Groot N.N."/>
        </authorList>
    </citation>
    <scope>NUCLEOTIDE SEQUENCE [LARGE SCALE GENOMIC DNA]</scope>
    <source>
        <strain evidence="1">PX439</strain>
    </source>
</reference>
<dbReference type="EMBL" id="NMWX01000163">
    <property type="protein sequence ID" value="OZF84134.1"/>
    <property type="molecule type" value="Genomic_DNA"/>
</dbReference>
<keyword evidence="2" id="KW-1185">Reference proteome</keyword>
<evidence type="ECO:0000313" key="1">
    <source>
        <dbReference type="EMBL" id="OZF84134.1"/>
    </source>
</evidence>
<dbReference type="Gene3D" id="1.10.1200.10">
    <property type="entry name" value="ACP-like"/>
    <property type="match status" value="1"/>
</dbReference>
<comment type="caution">
    <text evidence="1">The sequence shown here is derived from an EMBL/GenBank/DDBJ whole genome shotgun (WGS) entry which is preliminary data.</text>
</comment>
<gene>
    <name evidence="1" type="ORF">FL82_15445</name>
</gene>
<evidence type="ECO:0000313" key="2">
    <source>
        <dbReference type="Proteomes" id="UP000216624"/>
    </source>
</evidence>
<dbReference type="Proteomes" id="UP000216624">
    <property type="component" value="Unassembled WGS sequence"/>
</dbReference>
<sequence length="88" mass="9615">MSSTYDEVITADTVEGKVQQLIAFWAARPAEEIDNDFNFKAGANQDRVDLLNASIAEALSSVFNVPTESIDVEPLSTVQDIINRVNNA</sequence>
<protein>
    <submittedName>
        <fullName evidence="1">Uncharacterized protein</fullName>
    </submittedName>
</protein>
<proteinExistence type="predicted"/>
<dbReference type="CTD" id="9809173"/>
<dbReference type="OrthoDB" id="5803451at2759"/>
<dbReference type="HOGENOM" id="CLU_187884_0_0_1"/>
<organism evidence="1 2">
    <name type="scientific">Caenorhabditis remanei</name>
    <name type="common">Caenorhabditis vulgaris</name>
    <dbReference type="NCBI Taxonomy" id="31234"/>
    <lineage>
        <taxon>Eukaryota</taxon>
        <taxon>Metazoa</taxon>
        <taxon>Ecdysozoa</taxon>
        <taxon>Nematoda</taxon>
        <taxon>Chromadorea</taxon>
        <taxon>Rhabditida</taxon>
        <taxon>Rhabditina</taxon>
        <taxon>Rhabditomorpha</taxon>
        <taxon>Rhabditoidea</taxon>
        <taxon>Rhabditidae</taxon>
        <taxon>Peloderinae</taxon>
        <taxon>Caenorhabditis</taxon>
    </lineage>
</organism>
<name>A0A260ZF95_CAERE</name>
<accession>A0A260ZF95</accession>
<dbReference type="InterPro" id="IPR036736">
    <property type="entry name" value="ACP-like_sf"/>
</dbReference>